<dbReference type="InterPro" id="IPR002297">
    <property type="entry name" value="DNA-dir_DNA_pol_A_mt"/>
</dbReference>
<dbReference type="PANTHER" id="PTHR10267:SF0">
    <property type="entry name" value="DNA POLYMERASE SUBUNIT GAMMA-1"/>
    <property type="match status" value="1"/>
</dbReference>
<evidence type="ECO:0000256" key="15">
    <source>
        <dbReference type="SAM" id="MobiDB-lite"/>
    </source>
</evidence>
<keyword evidence="8" id="KW-0235">DNA replication</keyword>
<protein>
    <recommendedName>
        <fullName evidence="5">DNA polymerase subunit gamma-1</fullName>
        <ecNumber evidence="4">2.7.7.7</ecNumber>
    </recommendedName>
    <alternativeName>
        <fullName evidence="14">Mitochondrial DNA polymerase catalytic subunit</fullName>
    </alternativeName>
</protein>
<dbReference type="InterPro" id="IPR041336">
    <property type="entry name" value="DNApol_Exo"/>
</dbReference>
<proteinExistence type="inferred from homology"/>
<keyword evidence="13" id="KW-1135">Mitochondrion nucleoid</keyword>
<dbReference type="InterPro" id="IPR012337">
    <property type="entry name" value="RNaseH-like_sf"/>
</dbReference>
<evidence type="ECO:0000256" key="10">
    <source>
        <dbReference type="ARBA" id="ARBA00022932"/>
    </source>
</evidence>
<dbReference type="SMART" id="SM00482">
    <property type="entry name" value="POLAc"/>
    <property type="match status" value="1"/>
</dbReference>
<dbReference type="GO" id="GO:0005760">
    <property type="term" value="C:gamma DNA polymerase complex"/>
    <property type="evidence" value="ECO:0007669"/>
    <property type="project" value="InterPro"/>
</dbReference>
<dbReference type="GO" id="GO:0003887">
    <property type="term" value="F:DNA-directed DNA polymerase activity"/>
    <property type="evidence" value="ECO:0007669"/>
    <property type="project" value="UniProtKB-KW"/>
</dbReference>
<dbReference type="Gene3D" id="1.10.150.20">
    <property type="entry name" value="5' to 3' exonuclease, C-terminal subdomain"/>
    <property type="match status" value="1"/>
</dbReference>
<dbReference type="EMBL" id="GBYB01007807">
    <property type="protein sequence ID" value="JAG77574.1"/>
    <property type="molecule type" value="Transcribed_RNA"/>
</dbReference>
<evidence type="ECO:0000256" key="12">
    <source>
        <dbReference type="ARBA" id="ARBA00023128"/>
    </source>
</evidence>
<dbReference type="Pfam" id="PF18136">
    <property type="entry name" value="DNApol_Exo"/>
    <property type="match status" value="1"/>
</dbReference>
<dbReference type="FunFam" id="1.10.150.20:FF:000024">
    <property type="entry name" value="DNA polymerase gamma, catalytic subunit"/>
    <property type="match status" value="1"/>
</dbReference>
<comment type="similarity">
    <text evidence="3">Belongs to the DNA polymerase type-A family.</text>
</comment>
<dbReference type="InterPro" id="IPR001098">
    <property type="entry name" value="DNA-dir_DNA_pol_A_palm_dom"/>
</dbReference>
<dbReference type="Gene3D" id="3.30.420.390">
    <property type="match status" value="2"/>
</dbReference>
<sequence length="1238" mass="141423">MHTRKMQSKIKLINIFTRHKCSNISVSGEEYFFPAKKVFKKIIKTKRAVDSSGLTSNITNIKRRENLEIHLNSNKAVPKFIPENLNDMSLWMDDGINKNPDEKNNKTNYSVENQENSEDNIEHYKLQNNKESNNEPEIGEETRFNELNMQMLSKKLHEQVFINSDQKIGLSNEKISSLKHELRKFGMEVDESVCTPDISIDLPKLEGKNVEEHFYNIASTQSKPYLKIVQDILRDIPPAPEKWLLQEGWTRYSHGKAEKVDYPLEDGLIFDVEVCVKEGPLPTLATGVSTEAWYGWVAKALVDGSSIPAESRSFTPELLIPIESTSTEHGKKLSEYQKSPKIIVGHNVCYDRARIKEQYWLTSTGTRFVDTMSLHISVSGMNSYQRSLLLSKKNEPTSNDFLNCTSLNNLADVYSLYCGKKHKKEARDIFVEGSLTDVREKFDQLMGYCASDVVVTHEVMQNLFPLFQERFPHPVTFAGMLELGSTYLPVNSNWQRYIEESESTFEDLNYEAKVSLSKRADEVCKLMHNDKYKEDLWMWDQDWSIQSVKTKSTVAKKKLDDLQKESTQEIKQQSDYEKYLTDDEDEADPLEAQFSYLKNTKHLLPAKFPHMPGYPAWYRKLCMKQHEENWRPGPHNISTSMKIAPKLLNLTWENYPIHYIREHGWGFLVPYNDDPDITTKLPLKQLLAQCPLPVKLCHSQDITDAMASLEKDVQNDLHKTEFWRDKKRKPKKNDGRPDTFYKGTGIWCNVDIDNCCWFFKLPHKDGPSLNVGNPLAKDFLNKFSENILAGLDSSATEILQIAKTVSYWRNNRDRIMSQLVIWWNTENLPLSIIRSNRHISYGAIIPQVVVSGTLTRRATEPTWMTASNAHTERIGSELRAMVQAPPGFNIVGADVDSQELWIASLIGDSYCAGIHGATPFGWMTLIGSKSKGTDMHSVTAKAVGISRDHAKVINYARIYGAGMKFAERLLKQFNPSMGESEAVSKARKMFSITKGKKIYKLRDEFINDDLEDRDYSSWEAYQLAKLHGKKIEEMFGQTRWSGGSESAMFNRLEEIAGSLHPVTPFLNSRLSRALEVGEEDKDKYLPTKINWVVQSGAVDFLHLMLVCMKWLMRDNARFCLSFHDEIRYIVPSRYKYNAALGMHVTNLLTRSFCASRLGINDLPMSVAFFASVEVDSVLRKESSIDCKTPSNPHGLENGYGVSPGESLDVWKAVEKSGGSLGPWHTAQMKKKKVVKVAE</sequence>
<evidence type="ECO:0000256" key="1">
    <source>
        <dbReference type="ARBA" id="ARBA00001946"/>
    </source>
</evidence>
<dbReference type="FunFam" id="3.30.420.390:FF:000001">
    <property type="entry name" value="DNA polymerase gamma, catalytic subunit"/>
    <property type="match status" value="1"/>
</dbReference>
<evidence type="ECO:0000259" key="16">
    <source>
        <dbReference type="SMART" id="SM00482"/>
    </source>
</evidence>
<dbReference type="GO" id="GO:0006264">
    <property type="term" value="P:mitochondrial DNA replication"/>
    <property type="evidence" value="ECO:0007669"/>
    <property type="project" value="TreeGrafter"/>
</dbReference>
<dbReference type="GO" id="GO:0008408">
    <property type="term" value="F:3'-5' exonuclease activity"/>
    <property type="evidence" value="ECO:0007669"/>
    <property type="project" value="TreeGrafter"/>
</dbReference>
<dbReference type="Gene3D" id="3.30.70.370">
    <property type="match status" value="1"/>
</dbReference>
<feature type="region of interest" description="Disordered" evidence="15">
    <location>
        <begin position="96"/>
        <end position="119"/>
    </location>
</feature>
<keyword evidence="12" id="KW-0496">Mitochondrion</keyword>
<organism evidence="17">
    <name type="scientific">Fopius arisanus</name>
    <dbReference type="NCBI Taxonomy" id="64838"/>
    <lineage>
        <taxon>Eukaryota</taxon>
        <taxon>Metazoa</taxon>
        <taxon>Ecdysozoa</taxon>
        <taxon>Arthropoda</taxon>
        <taxon>Hexapoda</taxon>
        <taxon>Insecta</taxon>
        <taxon>Pterygota</taxon>
        <taxon>Neoptera</taxon>
        <taxon>Endopterygota</taxon>
        <taxon>Hymenoptera</taxon>
        <taxon>Apocrita</taxon>
        <taxon>Ichneumonoidea</taxon>
        <taxon>Braconidae</taxon>
        <taxon>Opiinae</taxon>
        <taxon>Fopius</taxon>
    </lineage>
</organism>
<dbReference type="PANTHER" id="PTHR10267">
    <property type="entry name" value="DNA POLYMERASE SUBUNIT GAMMA-1"/>
    <property type="match status" value="1"/>
</dbReference>
<dbReference type="InterPro" id="IPR043502">
    <property type="entry name" value="DNA/RNA_pol_sf"/>
</dbReference>
<comment type="cofactor">
    <cofactor evidence="1">
        <name>Mg(2+)</name>
        <dbReference type="ChEBI" id="CHEBI:18420"/>
    </cofactor>
</comment>
<keyword evidence="6" id="KW-0808">Transferase</keyword>
<evidence type="ECO:0000256" key="4">
    <source>
        <dbReference type="ARBA" id="ARBA00012417"/>
    </source>
</evidence>
<evidence type="ECO:0000256" key="14">
    <source>
        <dbReference type="ARBA" id="ARBA00031966"/>
    </source>
</evidence>
<evidence type="ECO:0000256" key="13">
    <source>
        <dbReference type="ARBA" id="ARBA00023271"/>
    </source>
</evidence>
<evidence type="ECO:0000256" key="8">
    <source>
        <dbReference type="ARBA" id="ARBA00022705"/>
    </source>
</evidence>
<evidence type="ECO:0000256" key="11">
    <source>
        <dbReference type="ARBA" id="ARBA00023125"/>
    </source>
</evidence>
<reference evidence="17" key="1">
    <citation type="submission" date="2015-01" db="EMBL/GenBank/DDBJ databases">
        <title>Transcriptome Assembly of Fopius arisanus.</title>
        <authorList>
            <person name="Geib S."/>
        </authorList>
    </citation>
    <scope>NUCLEOTIDE SEQUENCE</scope>
</reference>
<dbReference type="EC" id="2.7.7.7" evidence="4"/>
<dbReference type="SUPFAM" id="SSF56672">
    <property type="entry name" value="DNA/RNA polymerases"/>
    <property type="match status" value="1"/>
</dbReference>
<comment type="subcellular location">
    <subcellularLocation>
        <location evidence="2">Mitochondrion matrix</location>
        <location evidence="2">Mitochondrion nucleoid</location>
    </subcellularLocation>
</comment>
<keyword evidence="10" id="KW-0239">DNA-directed DNA polymerase</keyword>
<evidence type="ECO:0000256" key="7">
    <source>
        <dbReference type="ARBA" id="ARBA00022695"/>
    </source>
</evidence>
<accession>A0A0C9R4X0</accession>
<keyword evidence="11" id="KW-0238">DNA-binding</keyword>
<dbReference type="SUPFAM" id="SSF53098">
    <property type="entry name" value="Ribonuclease H-like"/>
    <property type="match status" value="1"/>
</dbReference>
<dbReference type="PROSITE" id="PS00447">
    <property type="entry name" value="DNA_POLYMERASE_A"/>
    <property type="match status" value="1"/>
</dbReference>
<keyword evidence="9" id="KW-0460">Magnesium</keyword>
<evidence type="ECO:0000313" key="17">
    <source>
        <dbReference type="EMBL" id="JAG77574.1"/>
    </source>
</evidence>
<gene>
    <name evidence="17" type="primary">tam</name>
    <name evidence="17" type="ORF">g.27916</name>
</gene>
<evidence type="ECO:0000256" key="2">
    <source>
        <dbReference type="ARBA" id="ARBA00004436"/>
    </source>
</evidence>
<dbReference type="AlphaFoldDB" id="A0A0C9R4X0"/>
<keyword evidence="7" id="KW-0548">Nucleotidyltransferase</keyword>
<dbReference type="GO" id="GO:0042645">
    <property type="term" value="C:mitochondrial nucleoid"/>
    <property type="evidence" value="ECO:0007669"/>
    <property type="project" value="UniProtKB-SubCell"/>
</dbReference>
<feature type="domain" description="DNA-directed DNA polymerase family A palm" evidence="16">
    <location>
        <begin position="875"/>
        <end position="1134"/>
    </location>
</feature>
<evidence type="ECO:0000256" key="3">
    <source>
        <dbReference type="ARBA" id="ARBA00007705"/>
    </source>
</evidence>
<dbReference type="GO" id="GO:0003677">
    <property type="term" value="F:DNA binding"/>
    <property type="evidence" value="ECO:0007669"/>
    <property type="project" value="UniProtKB-KW"/>
</dbReference>
<dbReference type="InterPro" id="IPR019760">
    <property type="entry name" value="DNA-dir_DNA_pol_A_CS"/>
</dbReference>
<evidence type="ECO:0000256" key="5">
    <source>
        <dbReference type="ARBA" id="ARBA00015350"/>
    </source>
</evidence>
<evidence type="ECO:0000256" key="9">
    <source>
        <dbReference type="ARBA" id="ARBA00022842"/>
    </source>
</evidence>
<dbReference type="PRINTS" id="PR00867">
    <property type="entry name" value="DNAPOLG"/>
</dbReference>
<evidence type="ECO:0000256" key="6">
    <source>
        <dbReference type="ARBA" id="ARBA00022679"/>
    </source>
</evidence>
<name>A0A0C9R4X0_9HYME</name>
<feature type="compositionally biased region" description="Basic and acidic residues" evidence="15">
    <location>
        <begin position="96"/>
        <end position="105"/>
    </location>
</feature>